<evidence type="ECO:0000256" key="1">
    <source>
        <dbReference type="SAM" id="Phobius"/>
    </source>
</evidence>
<accession>A0A645DRB7</accession>
<protein>
    <submittedName>
        <fullName evidence="2">Uncharacterized protein</fullName>
    </submittedName>
</protein>
<evidence type="ECO:0000313" key="2">
    <source>
        <dbReference type="EMBL" id="MPM91022.1"/>
    </source>
</evidence>
<gene>
    <name evidence="2" type="ORF">SDC9_138147</name>
</gene>
<proteinExistence type="predicted"/>
<feature type="transmembrane region" description="Helical" evidence="1">
    <location>
        <begin position="160"/>
        <end position="179"/>
    </location>
</feature>
<keyword evidence="1" id="KW-0812">Transmembrane</keyword>
<sequence>MKKVFALLFGLFLVSTSYGAYQYNEYVGLSSNPEYLSVNKSGNVTLSFESDSMLKWNTLVLTTVTDGVATVSEIGVTGKDVNLGNLKEGSLVTFVFKNSQYTSSLNKFSGLDWGYNSEWPDASGVYVFHNNFGQWGTDQYEQYRFTVGGSDSPAPVGQPLPGALAALLVGGGAVGAFSLRKRMKDKKN</sequence>
<comment type="caution">
    <text evidence="2">The sequence shown here is derived from an EMBL/GenBank/DDBJ whole genome shotgun (WGS) entry which is preliminary data.</text>
</comment>
<keyword evidence="1" id="KW-0472">Membrane</keyword>
<keyword evidence="1" id="KW-1133">Transmembrane helix</keyword>
<reference evidence="2" key="1">
    <citation type="submission" date="2019-08" db="EMBL/GenBank/DDBJ databases">
        <authorList>
            <person name="Kucharzyk K."/>
            <person name="Murdoch R.W."/>
            <person name="Higgins S."/>
            <person name="Loffler F."/>
        </authorList>
    </citation>
    <scope>NUCLEOTIDE SEQUENCE</scope>
</reference>
<dbReference type="EMBL" id="VSSQ01038140">
    <property type="protein sequence ID" value="MPM91022.1"/>
    <property type="molecule type" value="Genomic_DNA"/>
</dbReference>
<organism evidence="2">
    <name type="scientific">bioreactor metagenome</name>
    <dbReference type="NCBI Taxonomy" id="1076179"/>
    <lineage>
        <taxon>unclassified sequences</taxon>
        <taxon>metagenomes</taxon>
        <taxon>ecological metagenomes</taxon>
    </lineage>
</organism>
<dbReference type="AlphaFoldDB" id="A0A645DRB7"/>
<name>A0A645DRB7_9ZZZZ</name>